<name>A0ABU1NR70_9BACL</name>
<keyword evidence="2" id="KW-0378">Hydrolase</keyword>
<dbReference type="EMBL" id="JAVDSB010000001">
    <property type="protein sequence ID" value="MDR6549978.1"/>
    <property type="molecule type" value="Genomic_DNA"/>
</dbReference>
<organism evidence="6 7">
    <name type="scientific">Paenibacillus qinlingensis</name>
    <dbReference type="NCBI Taxonomy" id="1837343"/>
    <lineage>
        <taxon>Bacteria</taxon>
        <taxon>Bacillati</taxon>
        <taxon>Bacillota</taxon>
        <taxon>Bacilli</taxon>
        <taxon>Bacillales</taxon>
        <taxon>Paenibacillaceae</taxon>
        <taxon>Paenibacillus</taxon>
    </lineage>
</organism>
<dbReference type="InterPro" id="IPR050884">
    <property type="entry name" value="CNP_phosphodiesterase-III"/>
</dbReference>
<dbReference type="Pfam" id="PF00149">
    <property type="entry name" value="Metallophos"/>
    <property type="match status" value="1"/>
</dbReference>
<evidence type="ECO:0000313" key="6">
    <source>
        <dbReference type="EMBL" id="MDR6549978.1"/>
    </source>
</evidence>
<keyword evidence="3" id="KW-0408">Iron</keyword>
<keyword evidence="1" id="KW-0479">Metal-binding</keyword>
<accession>A0ABU1NR70</accession>
<evidence type="ECO:0000256" key="1">
    <source>
        <dbReference type="ARBA" id="ARBA00022723"/>
    </source>
</evidence>
<dbReference type="RefSeq" id="WP_310224310.1">
    <property type="nucleotide sequence ID" value="NZ_JAVDSB010000001.1"/>
</dbReference>
<comment type="caution">
    <text evidence="6">The sequence shown here is derived from an EMBL/GenBank/DDBJ whole genome shotgun (WGS) entry which is preliminary data.</text>
</comment>
<evidence type="ECO:0000256" key="4">
    <source>
        <dbReference type="ARBA" id="ARBA00025742"/>
    </source>
</evidence>
<evidence type="ECO:0000256" key="3">
    <source>
        <dbReference type="ARBA" id="ARBA00023004"/>
    </source>
</evidence>
<protein>
    <submittedName>
        <fullName evidence="6">MPP superfamily phosphohydrolase</fullName>
    </submittedName>
</protein>
<dbReference type="PANTHER" id="PTHR42988">
    <property type="entry name" value="PHOSPHOHYDROLASE"/>
    <property type="match status" value="1"/>
</dbReference>
<evidence type="ECO:0000256" key="2">
    <source>
        <dbReference type="ARBA" id="ARBA00022801"/>
    </source>
</evidence>
<evidence type="ECO:0000259" key="5">
    <source>
        <dbReference type="Pfam" id="PF00149"/>
    </source>
</evidence>
<evidence type="ECO:0000313" key="7">
    <source>
        <dbReference type="Proteomes" id="UP001267290"/>
    </source>
</evidence>
<gene>
    <name evidence="6" type="ORF">J2736_001161</name>
</gene>
<feature type="domain" description="Calcineurin-like phosphoesterase" evidence="5">
    <location>
        <begin position="51"/>
        <end position="262"/>
    </location>
</feature>
<keyword evidence="7" id="KW-1185">Reference proteome</keyword>
<dbReference type="Proteomes" id="UP001267290">
    <property type="component" value="Unassembled WGS sequence"/>
</dbReference>
<proteinExistence type="inferred from homology"/>
<dbReference type="Gene3D" id="3.60.21.10">
    <property type="match status" value="1"/>
</dbReference>
<dbReference type="InterPro" id="IPR029052">
    <property type="entry name" value="Metallo-depent_PP-like"/>
</dbReference>
<reference evidence="6 7" key="1">
    <citation type="submission" date="2023-07" db="EMBL/GenBank/DDBJ databases">
        <title>Sorghum-associated microbial communities from plants grown in Nebraska, USA.</title>
        <authorList>
            <person name="Schachtman D."/>
        </authorList>
    </citation>
    <scope>NUCLEOTIDE SEQUENCE [LARGE SCALE GENOMIC DNA]</scope>
    <source>
        <strain evidence="6 7">CC258</strain>
    </source>
</reference>
<dbReference type="InterPro" id="IPR004843">
    <property type="entry name" value="Calcineurin-like_PHP"/>
</dbReference>
<dbReference type="PANTHER" id="PTHR42988:SF2">
    <property type="entry name" value="CYCLIC NUCLEOTIDE PHOSPHODIESTERASE CBUA0032-RELATED"/>
    <property type="match status" value="1"/>
</dbReference>
<sequence>MLRKNDADTIIELFLQPRLKFLQSQSDRNEILRLADELRKAAVVSPRLSFSVLSDIHIQYWDTKAQTKFDAALTDLRQLNPSLDALVINGDLGDGRPNDYAMITSILQKHSLPNQVIFTMGNHDYYKAYYNAAGDWAPATFPNGESEQASIARFLSFANVSTMYYDRWIQGYHFIFLGSEQYRQSNPANNEDAWLSVAQLSWLQSKLEENYVSHKPLFVFLHQPSQGTVSGSLARGIVQHDELKRILTNYPEVIFFTGHTHWELSLSTTLVRDDFTMVNSSSVSYPYNSNDELIQENRSEGLVIDVYDDRVHIRGRNFQGQTWIQEAEFRVSL</sequence>
<comment type="similarity">
    <text evidence="4">Belongs to the cyclic nucleotide phosphodiesterase class-III family.</text>
</comment>
<dbReference type="SUPFAM" id="SSF56300">
    <property type="entry name" value="Metallo-dependent phosphatases"/>
    <property type="match status" value="1"/>
</dbReference>